<dbReference type="AlphaFoldDB" id="A0A7J6V8I9"/>
<dbReference type="Proteomes" id="UP000554482">
    <property type="component" value="Unassembled WGS sequence"/>
</dbReference>
<comment type="caution">
    <text evidence="1">The sequence shown here is derived from an EMBL/GenBank/DDBJ whole genome shotgun (WGS) entry which is preliminary data.</text>
</comment>
<evidence type="ECO:0000313" key="1">
    <source>
        <dbReference type="EMBL" id="KAF5181366.1"/>
    </source>
</evidence>
<gene>
    <name evidence="1" type="ORF">FRX31_029047</name>
</gene>
<evidence type="ECO:0000313" key="2">
    <source>
        <dbReference type="Proteomes" id="UP000554482"/>
    </source>
</evidence>
<reference evidence="1 2" key="1">
    <citation type="submission" date="2020-06" db="EMBL/GenBank/DDBJ databases">
        <title>Transcriptomic and genomic resources for Thalictrum thalictroides and T. hernandezii: Facilitating candidate gene discovery in an emerging model plant lineage.</title>
        <authorList>
            <person name="Arias T."/>
            <person name="Riano-Pachon D.M."/>
            <person name="Di Stilio V.S."/>
        </authorList>
    </citation>
    <scope>NUCLEOTIDE SEQUENCE [LARGE SCALE GENOMIC DNA]</scope>
    <source>
        <strain evidence="2">cv. WT478/WT964</strain>
        <tissue evidence="1">Leaves</tissue>
    </source>
</reference>
<proteinExistence type="predicted"/>
<protein>
    <submittedName>
        <fullName evidence="1">Uncharacterized protein</fullName>
    </submittedName>
</protein>
<sequence>MIGPTTNQHEFLFNLIKQEEIPESTKNTFSKHQEYILSFKINLLLSIHVDIFCYHLLNISQFVSGYFLIREIEDNEVNAMECQSHGCYEIFAKLSFLKNRGIMSSTLTSCVAIVEENLLLHPILLLYKFKTALQSRFALTGINSCFNRILTSSQYYIVLFHLDA</sequence>
<keyword evidence="2" id="KW-1185">Reference proteome</keyword>
<organism evidence="1 2">
    <name type="scientific">Thalictrum thalictroides</name>
    <name type="common">Rue-anemone</name>
    <name type="synonym">Anemone thalictroides</name>
    <dbReference type="NCBI Taxonomy" id="46969"/>
    <lineage>
        <taxon>Eukaryota</taxon>
        <taxon>Viridiplantae</taxon>
        <taxon>Streptophyta</taxon>
        <taxon>Embryophyta</taxon>
        <taxon>Tracheophyta</taxon>
        <taxon>Spermatophyta</taxon>
        <taxon>Magnoliopsida</taxon>
        <taxon>Ranunculales</taxon>
        <taxon>Ranunculaceae</taxon>
        <taxon>Thalictroideae</taxon>
        <taxon>Thalictrum</taxon>
    </lineage>
</organism>
<dbReference type="EMBL" id="JABWDY010036264">
    <property type="protein sequence ID" value="KAF5181366.1"/>
    <property type="molecule type" value="Genomic_DNA"/>
</dbReference>
<accession>A0A7J6V8I9</accession>
<name>A0A7J6V8I9_THATH</name>